<accession>A0A7J5AQS5</accession>
<dbReference type="AlphaFoldDB" id="A0A7J5AQS5"/>
<dbReference type="Proteomes" id="UP000467305">
    <property type="component" value="Unassembled WGS sequence"/>
</dbReference>
<name>A0A7J5AQS5_9FLAO</name>
<proteinExistence type="predicted"/>
<evidence type="ECO:0000313" key="3">
    <source>
        <dbReference type="Proteomes" id="UP000467305"/>
    </source>
</evidence>
<evidence type="ECO:0000313" key="2">
    <source>
        <dbReference type="EMBL" id="KAB1159774.1"/>
    </source>
</evidence>
<reference evidence="2 3" key="1">
    <citation type="submission" date="2019-09" db="EMBL/GenBank/DDBJ databases">
        <authorList>
            <person name="Cao W.R."/>
        </authorList>
    </citation>
    <scope>NUCLEOTIDE SEQUENCE [LARGE SCALE GENOMIC DNA]</scope>
    <source>
        <strain evidence="3">a4</strain>
    </source>
</reference>
<organism evidence="2 3">
    <name type="scientific">Tenacibaculum aiptasiae</name>
    <dbReference type="NCBI Taxonomy" id="426481"/>
    <lineage>
        <taxon>Bacteria</taxon>
        <taxon>Pseudomonadati</taxon>
        <taxon>Bacteroidota</taxon>
        <taxon>Flavobacteriia</taxon>
        <taxon>Flavobacteriales</taxon>
        <taxon>Flavobacteriaceae</taxon>
        <taxon>Tenacibaculum</taxon>
    </lineage>
</organism>
<evidence type="ECO:0000259" key="1">
    <source>
        <dbReference type="Pfam" id="PF19335"/>
    </source>
</evidence>
<feature type="domain" description="Heavy metal binding" evidence="1">
    <location>
        <begin position="50"/>
        <end position="73"/>
    </location>
</feature>
<sequence length="84" mass="9458">MKATFKILAIGLLFITISCKNNQKENSTTTKTTTEQTQSKEKGKEYTSAYVCPMHCKGSGSDKEGKCPTCNMDYVKNKDYKKEM</sequence>
<dbReference type="PROSITE" id="PS51257">
    <property type="entry name" value="PROKAR_LIPOPROTEIN"/>
    <property type="match status" value="1"/>
</dbReference>
<dbReference type="GO" id="GO:0046872">
    <property type="term" value="F:metal ion binding"/>
    <property type="evidence" value="ECO:0007669"/>
    <property type="project" value="InterPro"/>
</dbReference>
<keyword evidence="3" id="KW-1185">Reference proteome</keyword>
<dbReference type="InterPro" id="IPR045800">
    <property type="entry name" value="HMBD"/>
</dbReference>
<dbReference type="RefSeq" id="WP_150899019.1">
    <property type="nucleotide sequence ID" value="NZ_WAAU01000008.1"/>
</dbReference>
<dbReference type="Pfam" id="PF19335">
    <property type="entry name" value="HMBD"/>
    <property type="match status" value="1"/>
</dbReference>
<dbReference type="OrthoDB" id="1521937at2"/>
<comment type="caution">
    <text evidence="2">The sequence shown here is derived from an EMBL/GenBank/DDBJ whole genome shotgun (WGS) entry which is preliminary data.</text>
</comment>
<protein>
    <recommendedName>
        <fullName evidence="1">Heavy metal binding domain-containing protein</fullName>
    </recommendedName>
</protein>
<gene>
    <name evidence="2" type="ORF">F7018_05545</name>
</gene>
<dbReference type="EMBL" id="WAAU01000008">
    <property type="protein sequence ID" value="KAB1159774.1"/>
    <property type="molecule type" value="Genomic_DNA"/>
</dbReference>